<evidence type="ECO:0000256" key="4">
    <source>
        <dbReference type="ARBA" id="ARBA00022692"/>
    </source>
</evidence>
<dbReference type="GO" id="GO:0022857">
    <property type="term" value="F:transmembrane transporter activity"/>
    <property type="evidence" value="ECO:0007669"/>
    <property type="project" value="InterPro"/>
</dbReference>
<proteinExistence type="predicted"/>
<dbReference type="Pfam" id="PF05977">
    <property type="entry name" value="MFS_3"/>
    <property type="match status" value="1"/>
</dbReference>
<feature type="transmembrane region" description="Helical" evidence="7">
    <location>
        <begin position="309"/>
        <end position="328"/>
    </location>
</feature>
<accession>A0A852SLZ7</accession>
<evidence type="ECO:0000313" key="10">
    <source>
        <dbReference type="Proteomes" id="UP000549913"/>
    </source>
</evidence>
<protein>
    <submittedName>
        <fullName evidence="9">MFS family permease</fullName>
    </submittedName>
</protein>
<evidence type="ECO:0000256" key="1">
    <source>
        <dbReference type="ARBA" id="ARBA00004651"/>
    </source>
</evidence>
<comment type="caution">
    <text evidence="9">The sequence shown here is derived from an EMBL/GenBank/DDBJ whole genome shotgun (WGS) entry which is preliminary data.</text>
</comment>
<evidence type="ECO:0000259" key="8">
    <source>
        <dbReference type="PROSITE" id="PS50850"/>
    </source>
</evidence>
<keyword evidence="3" id="KW-1003">Cell membrane</keyword>
<dbReference type="PANTHER" id="PTHR23513:SF11">
    <property type="entry name" value="STAPHYLOFERRIN A TRANSPORTER"/>
    <property type="match status" value="1"/>
</dbReference>
<evidence type="ECO:0000256" key="3">
    <source>
        <dbReference type="ARBA" id="ARBA00022475"/>
    </source>
</evidence>
<dbReference type="InterPro" id="IPR036259">
    <property type="entry name" value="MFS_trans_sf"/>
</dbReference>
<feature type="transmembrane region" description="Helical" evidence="7">
    <location>
        <begin position="234"/>
        <end position="257"/>
    </location>
</feature>
<evidence type="ECO:0000256" key="2">
    <source>
        <dbReference type="ARBA" id="ARBA00022448"/>
    </source>
</evidence>
<feature type="domain" description="Major facilitator superfamily (MFS) profile" evidence="8">
    <location>
        <begin position="27"/>
        <end position="420"/>
    </location>
</feature>
<dbReference type="SUPFAM" id="SSF103473">
    <property type="entry name" value="MFS general substrate transporter"/>
    <property type="match status" value="1"/>
</dbReference>
<dbReference type="Gene3D" id="1.20.1250.20">
    <property type="entry name" value="MFS general substrate transporter like domains"/>
    <property type="match status" value="1"/>
</dbReference>
<dbReference type="PROSITE" id="PS50850">
    <property type="entry name" value="MFS"/>
    <property type="match status" value="1"/>
</dbReference>
<gene>
    <name evidence="9" type="ORF">BJ984_000857</name>
</gene>
<name>A0A852SLZ7_9MICO</name>
<dbReference type="InterPro" id="IPR020846">
    <property type="entry name" value="MFS_dom"/>
</dbReference>
<dbReference type="InterPro" id="IPR010290">
    <property type="entry name" value="TM_effector"/>
</dbReference>
<keyword evidence="2" id="KW-0813">Transport</keyword>
<keyword evidence="5 7" id="KW-1133">Transmembrane helix</keyword>
<feature type="transmembrane region" description="Helical" evidence="7">
    <location>
        <begin position="38"/>
        <end position="56"/>
    </location>
</feature>
<sequence>MTSTLASPAPATEPITVLSAPPPWRHTLLSLSVRNYRIFAGTSLVALTALWMQRIAQDWLVLQLSGSVVTVGITTALQFAPMLVLGLFGGLIVDRYPKRVLLMITQSASVLTSAALAILALTGWIEVWHVYVVAVVLGLITVVDNPARQVFTNELVGPSMLRNAISLNSSTFQIGALIGPALSGALLVAVGAGWSFAINALACALVVVALTRMNPAELHRAPRSPRARGQLREGVRYAIGKPAILYTLVLLAVIAVFAQNLPVLLAAYADDVFATGAGGYGLFNSLVAVGALTGALLSTRRRAVQLRTVVVAAIGYSVVQALCGLMPGQLPFSIALVLLGFGWLLFITAANSLVQMSTNMGVRGRVMALYMLVLLGGQAVGGPLMGAFVEHVGPQLGMLVSGGVPALVALAVAALLWRRGLLAPAA</sequence>
<dbReference type="GO" id="GO:0005886">
    <property type="term" value="C:plasma membrane"/>
    <property type="evidence" value="ECO:0007669"/>
    <property type="project" value="UniProtKB-SubCell"/>
</dbReference>
<dbReference type="EMBL" id="JACCBM010000001">
    <property type="protein sequence ID" value="NYD69699.1"/>
    <property type="molecule type" value="Genomic_DNA"/>
</dbReference>
<reference evidence="9 10" key="1">
    <citation type="submission" date="2020-07" db="EMBL/GenBank/DDBJ databases">
        <title>Sequencing the genomes of 1000 actinobacteria strains.</title>
        <authorList>
            <person name="Klenk H.-P."/>
        </authorList>
    </citation>
    <scope>NUCLEOTIDE SEQUENCE [LARGE SCALE GENOMIC DNA]</scope>
    <source>
        <strain evidence="9 10">DSM 26474</strain>
    </source>
</reference>
<keyword evidence="10" id="KW-1185">Reference proteome</keyword>
<feature type="transmembrane region" description="Helical" evidence="7">
    <location>
        <begin position="100"/>
        <end position="121"/>
    </location>
</feature>
<feature type="transmembrane region" description="Helical" evidence="7">
    <location>
        <begin position="366"/>
        <end position="389"/>
    </location>
</feature>
<dbReference type="CDD" id="cd06173">
    <property type="entry name" value="MFS_MefA_like"/>
    <property type="match status" value="1"/>
</dbReference>
<comment type="subcellular location">
    <subcellularLocation>
        <location evidence="1">Cell membrane</location>
        <topology evidence="1">Multi-pass membrane protein</topology>
    </subcellularLocation>
</comment>
<feature type="transmembrane region" description="Helical" evidence="7">
    <location>
        <begin position="164"/>
        <end position="188"/>
    </location>
</feature>
<evidence type="ECO:0000256" key="7">
    <source>
        <dbReference type="SAM" id="Phobius"/>
    </source>
</evidence>
<dbReference type="Proteomes" id="UP000549913">
    <property type="component" value="Unassembled WGS sequence"/>
</dbReference>
<feature type="transmembrane region" description="Helical" evidence="7">
    <location>
        <begin position="395"/>
        <end position="417"/>
    </location>
</feature>
<evidence type="ECO:0000256" key="6">
    <source>
        <dbReference type="ARBA" id="ARBA00023136"/>
    </source>
</evidence>
<keyword evidence="6 7" id="KW-0472">Membrane</keyword>
<organism evidence="9 10">
    <name type="scientific">Herbiconiux flava</name>
    <dbReference type="NCBI Taxonomy" id="881268"/>
    <lineage>
        <taxon>Bacteria</taxon>
        <taxon>Bacillati</taxon>
        <taxon>Actinomycetota</taxon>
        <taxon>Actinomycetes</taxon>
        <taxon>Micrococcales</taxon>
        <taxon>Microbacteriaceae</taxon>
        <taxon>Herbiconiux</taxon>
    </lineage>
</organism>
<dbReference type="RefSeq" id="WP_271206392.1">
    <property type="nucleotide sequence ID" value="NZ_BSEW01000001.1"/>
</dbReference>
<keyword evidence="4 7" id="KW-0812">Transmembrane</keyword>
<feature type="transmembrane region" description="Helical" evidence="7">
    <location>
        <begin position="127"/>
        <end position="143"/>
    </location>
</feature>
<feature type="transmembrane region" description="Helical" evidence="7">
    <location>
        <begin position="194"/>
        <end position="213"/>
    </location>
</feature>
<feature type="transmembrane region" description="Helical" evidence="7">
    <location>
        <begin position="68"/>
        <end position="93"/>
    </location>
</feature>
<feature type="transmembrane region" description="Helical" evidence="7">
    <location>
        <begin position="334"/>
        <end position="354"/>
    </location>
</feature>
<dbReference type="AlphaFoldDB" id="A0A852SLZ7"/>
<dbReference type="PANTHER" id="PTHR23513">
    <property type="entry name" value="INTEGRAL MEMBRANE EFFLUX PROTEIN-RELATED"/>
    <property type="match status" value="1"/>
</dbReference>
<evidence type="ECO:0000256" key="5">
    <source>
        <dbReference type="ARBA" id="ARBA00022989"/>
    </source>
</evidence>
<evidence type="ECO:0000313" key="9">
    <source>
        <dbReference type="EMBL" id="NYD69699.1"/>
    </source>
</evidence>
<feature type="transmembrane region" description="Helical" evidence="7">
    <location>
        <begin position="277"/>
        <end position="297"/>
    </location>
</feature>